<name>A0AAV7FFN6_ARIFI</name>
<evidence type="ECO:0000256" key="3">
    <source>
        <dbReference type="SAM" id="MobiDB-lite"/>
    </source>
</evidence>
<evidence type="ECO:0000313" key="5">
    <source>
        <dbReference type="Proteomes" id="UP000825729"/>
    </source>
</evidence>
<keyword evidence="1 2" id="KW-0175">Coiled coil</keyword>
<sequence>MKQEVSSESKAPLTHSPPVARGRPSRAKESARPESSSAVSPVQRTKARQVVSEANSVQKVRKYPSLNRPKPGEDLGAQKGRETEDTKLTDRPRYNNRTVEQHAKIRRRPDPASKSYDADKDVKRNELQLRLEESEKLVMNLQAEVSGLKAQLEKLQILNVELESQNRQFRDDLATAEAKISTLLSQQKRDSNDEKSESSGFREVQKLIANKLEQFRVKKEPMDAIKAVQLHPMAPKPATKIEEMQSKGSQNVPIPVPPPPPPPLPQSKIAAGVPSPPPLPPRRGPVRTASMQKAPALVEVYHSLAKYDGKKDHQGTGKSSNRGVINAHSSIVGEIQNRSSHLLAIKADIETKGDFIRSLIQQVKDASYADVEDVLTFVEWLDRELASLSDERAVLKHFDWPERKADAMREAAIEYRDLKRLQREISSYEDDPSMSCEVALKKMGNLLDKSEKSIQRLLKLRDLTMPSYRECKIPTDWMLDSGIISKIKSATVKLAKLYLKRVSTELESTRNSERESMHEALLRQCIHFAYRAHQFAGGLDSETMCAFEEMRQRVPTHWGGCRELGIVS</sequence>
<feature type="coiled-coil region" evidence="2">
    <location>
        <begin position="124"/>
        <end position="186"/>
    </location>
</feature>
<evidence type="ECO:0008006" key="6">
    <source>
        <dbReference type="Google" id="ProtNLM"/>
    </source>
</evidence>
<evidence type="ECO:0000313" key="4">
    <source>
        <dbReference type="EMBL" id="KAG9459968.1"/>
    </source>
</evidence>
<dbReference type="PANTHER" id="PTHR31342">
    <property type="entry name" value="PROTEIN CHUP1, CHLOROPLASTIC"/>
    <property type="match status" value="1"/>
</dbReference>
<dbReference type="AlphaFoldDB" id="A0AAV7FFN6"/>
<organism evidence="4 5">
    <name type="scientific">Aristolochia fimbriata</name>
    <name type="common">White veined hardy Dutchman's pipe vine</name>
    <dbReference type="NCBI Taxonomy" id="158543"/>
    <lineage>
        <taxon>Eukaryota</taxon>
        <taxon>Viridiplantae</taxon>
        <taxon>Streptophyta</taxon>
        <taxon>Embryophyta</taxon>
        <taxon>Tracheophyta</taxon>
        <taxon>Spermatophyta</taxon>
        <taxon>Magnoliopsida</taxon>
        <taxon>Magnoliidae</taxon>
        <taxon>Piperales</taxon>
        <taxon>Aristolochiaceae</taxon>
        <taxon>Aristolochia</taxon>
    </lineage>
</organism>
<dbReference type="InterPro" id="IPR040265">
    <property type="entry name" value="CHUP1/IPGA1-like"/>
</dbReference>
<reference evidence="4 5" key="1">
    <citation type="submission" date="2021-07" db="EMBL/GenBank/DDBJ databases">
        <title>The Aristolochia fimbriata genome: insights into angiosperm evolution, floral development and chemical biosynthesis.</title>
        <authorList>
            <person name="Jiao Y."/>
        </authorList>
    </citation>
    <scope>NUCLEOTIDE SEQUENCE [LARGE SCALE GENOMIC DNA]</scope>
    <source>
        <strain evidence="4">IBCAS-2021</strain>
        <tissue evidence="4">Leaf</tissue>
    </source>
</reference>
<dbReference type="EMBL" id="JAINDJ010000002">
    <property type="protein sequence ID" value="KAG9459968.1"/>
    <property type="molecule type" value="Genomic_DNA"/>
</dbReference>
<accession>A0AAV7FFN6</accession>
<proteinExistence type="predicted"/>
<feature type="coiled-coil region" evidence="2">
    <location>
        <begin position="404"/>
        <end position="431"/>
    </location>
</feature>
<dbReference type="Proteomes" id="UP000825729">
    <property type="component" value="Unassembled WGS sequence"/>
</dbReference>
<feature type="compositionally biased region" description="Pro residues" evidence="3">
    <location>
        <begin position="274"/>
        <end position="283"/>
    </location>
</feature>
<dbReference type="GO" id="GO:0072699">
    <property type="term" value="P:protein localization to cortical microtubule cytoskeleton"/>
    <property type="evidence" value="ECO:0007669"/>
    <property type="project" value="TreeGrafter"/>
</dbReference>
<protein>
    <recommendedName>
        <fullName evidence="6">Protein CHUP1, chloroplastic</fullName>
    </recommendedName>
</protein>
<comment type="caution">
    <text evidence="4">The sequence shown here is derived from an EMBL/GenBank/DDBJ whole genome shotgun (WGS) entry which is preliminary data.</text>
</comment>
<feature type="region of interest" description="Disordered" evidence="3">
    <location>
        <begin position="1"/>
        <end position="123"/>
    </location>
</feature>
<feature type="region of interest" description="Disordered" evidence="3">
    <location>
        <begin position="242"/>
        <end position="289"/>
    </location>
</feature>
<evidence type="ECO:0000256" key="2">
    <source>
        <dbReference type="SAM" id="Coils"/>
    </source>
</evidence>
<evidence type="ECO:0000256" key="1">
    <source>
        <dbReference type="ARBA" id="ARBA00023054"/>
    </source>
</evidence>
<feature type="compositionally biased region" description="Polar residues" evidence="3">
    <location>
        <begin position="33"/>
        <end position="43"/>
    </location>
</feature>
<feature type="compositionally biased region" description="Basic and acidic residues" evidence="3">
    <location>
        <begin position="79"/>
        <end position="123"/>
    </location>
</feature>
<feature type="compositionally biased region" description="Pro residues" evidence="3">
    <location>
        <begin position="254"/>
        <end position="265"/>
    </location>
</feature>
<dbReference type="GO" id="GO:0055028">
    <property type="term" value="C:cortical microtubule"/>
    <property type="evidence" value="ECO:0007669"/>
    <property type="project" value="TreeGrafter"/>
</dbReference>
<gene>
    <name evidence="4" type="ORF">H6P81_004476</name>
</gene>
<dbReference type="PANTHER" id="PTHR31342:SF43">
    <property type="entry name" value="F11A17.16"/>
    <property type="match status" value="1"/>
</dbReference>
<keyword evidence="5" id="KW-1185">Reference proteome</keyword>